<dbReference type="Proteomes" id="UP000215027">
    <property type="component" value="Chromosome I"/>
</dbReference>
<protein>
    <recommendedName>
        <fullName evidence="3">Roadblock/LAMTOR2 domain-containing protein</fullName>
    </recommendedName>
</protein>
<evidence type="ECO:0000313" key="1">
    <source>
        <dbReference type="EMBL" id="CUS03130.2"/>
    </source>
</evidence>
<evidence type="ECO:0008006" key="3">
    <source>
        <dbReference type="Google" id="ProtNLM"/>
    </source>
</evidence>
<keyword evidence="2" id="KW-1185">Reference proteome</keyword>
<sequence>MADVSDNQDKRSTGEVDPEVVRGLLRHAPIGAAQTILVARGAQLLAYRGALKQVEALDVAGQVDAAWHDAGQTVRIQFLRLPLAAQPLLLLIYPLRDTYRLILADAEDAPLEPLRKLSNQLLGILEVAGIGRKQL</sequence>
<evidence type="ECO:0000313" key="2">
    <source>
        <dbReference type="Proteomes" id="UP000215027"/>
    </source>
</evidence>
<organism evidence="1 2">
    <name type="scientific">Candidatus Promineifilum breve</name>
    <dbReference type="NCBI Taxonomy" id="1806508"/>
    <lineage>
        <taxon>Bacteria</taxon>
        <taxon>Bacillati</taxon>
        <taxon>Chloroflexota</taxon>
        <taxon>Ardenticatenia</taxon>
        <taxon>Candidatus Promineifilales</taxon>
        <taxon>Candidatus Promineifilaceae</taxon>
        <taxon>Candidatus Promineifilum</taxon>
    </lineage>
</organism>
<proteinExistence type="predicted"/>
<dbReference type="AlphaFoldDB" id="A0A160T3M0"/>
<dbReference type="KEGG" id="pbf:CFX0092_A1252"/>
<dbReference type="EMBL" id="LN890655">
    <property type="protein sequence ID" value="CUS03130.2"/>
    <property type="molecule type" value="Genomic_DNA"/>
</dbReference>
<reference evidence="1" key="1">
    <citation type="submission" date="2016-01" db="EMBL/GenBank/DDBJ databases">
        <authorList>
            <person name="Mcilroy J.S."/>
            <person name="Karst M S."/>
            <person name="Albertsen M."/>
        </authorList>
    </citation>
    <scope>NUCLEOTIDE SEQUENCE</scope>
    <source>
        <strain evidence="1">Cfx-K</strain>
    </source>
</reference>
<gene>
    <name evidence="1" type="ORF">CFX0092_A1252</name>
</gene>
<dbReference type="RefSeq" id="WP_095042667.1">
    <property type="nucleotide sequence ID" value="NZ_LN890655.1"/>
</dbReference>
<accession>A0A160T3M0</accession>
<name>A0A160T3M0_9CHLR</name>